<dbReference type="InterPro" id="IPR029063">
    <property type="entry name" value="SAM-dependent_MTases_sf"/>
</dbReference>
<dbReference type="PANTHER" id="PTHR46098:SF1">
    <property type="entry name" value="TRNA (CYTOSINE(38)-C(5))-METHYLTRANSFERASE"/>
    <property type="match status" value="1"/>
</dbReference>
<feature type="non-terminal residue" evidence="7">
    <location>
        <position position="623"/>
    </location>
</feature>
<dbReference type="GO" id="GO:0032259">
    <property type="term" value="P:methylation"/>
    <property type="evidence" value="ECO:0007669"/>
    <property type="project" value="UniProtKB-KW"/>
</dbReference>
<dbReference type="PANTHER" id="PTHR46098">
    <property type="entry name" value="TRNA (CYTOSINE(38)-C(5))-METHYLTRANSFERASE"/>
    <property type="match status" value="1"/>
</dbReference>
<dbReference type="EC" id="2.1.1.37" evidence="6"/>
<evidence type="ECO:0000313" key="8">
    <source>
        <dbReference type="Proteomes" id="UP001153678"/>
    </source>
</evidence>
<dbReference type="PRINTS" id="PR00105">
    <property type="entry name" value="C5METTRFRASE"/>
</dbReference>
<keyword evidence="3 4" id="KW-0949">S-adenosyl-L-methionine</keyword>
<dbReference type="Proteomes" id="UP001153678">
    <property type="component" value="Unassembled WGS sequence"/>
</dbReference>
<evidence type="ECO:0000256" key="3">
    <source>
        <dbReference type="ARBA" id="ARBA00022691"/>
    </source>
</evidence>
<dbReference type="EMBL" id="CAMKVN010004032">
    <property type="protein sequence ID" value="CAI2186166.1"/>
    <property type="molecule type" value="Genomic_DNA"/>
</dbReference>
<dbReference type="NCBIfam" id="TIGR00675">
    <property type="entry name" value="dcm"/>
    <property type="match status" value="1"/>
</dbReference>
<dbReference type="Gene3D" id="3.90.120.10">
    <property type="entry name" value="DNA Methylase, subunit A, domain 2"/>
    <property type="match status" value="1"/>
</dbReference>
<dbReference type="InterPro" id="IPR001525">
    <property type="entry name" value="C5_MeTfrase"/>
</dbReference>
<keyword evidence="8" id="KW-1185">Reference proteome</keyword>
<dbReference type="Pfam" id="PF00145">
    <property type="entry name" value="DNA_methylase"/>
    <property type="match status" value="2"/>
</dbReference>
<reference evidence="7" key="1">
    <citation type="submission" date="2022-08" db="EMBL/GenBank/DDBJ databases">
        <authorList>
            <person name="Kallberg Y."/>
            <person name="Tangrot J."/>
            <person name="Rosling A."/>
        </authorList>
    </citation>
    <scope>NUCLEOTIDE SEQUENCE</scope>
    <source>
        <strain evidence="7">Wild A</strain>
    </source>
</reference>
<dbReference type="OrthoDB" id="414133at2759"/>
<comment type="similarity">
    <text evidence="4 5">Belongs to the class I-like SAM-binding methyltransferase superfamily. C5-methyltransferase family.</text>
</comment>
<dbReference type="InterPro" id="IPR018117">
    <property type="entry name" value="C5_DNA_meth_AS"/>
</dbReference>
<dbReference type="CDD" id="cd00315">
    <property type="entry name" value="Cyt_C5_DNA_methylase"/>
    <property type="match status" value="1"/>
</dbReference>
<keyword evidence="2 4" id="KW-0808">Transferase</keyword>
<comment type="caution">
    <text evidence="7">The sequence shown here is derived from an EMBL/GenBank/DDBJ whole genome shotgun (WGS) entry which is preliminary data.</text>
</comment>
<dbReference type="Gene3D" id="3.40.50.150">
    <property type="entry name" value="Vaccinia Virus protein VP39"/>
    <property type="match status" value="1"/>
</dbReference>
<evidence type="ECO:0000313" key="7">
    <source>
        <dbReference type="EMBL" id="CAI2186166.1"/>
    </source>
</evidence>
<sequence length="623" mass="71452">MNKKEFKFTFIDLFAGIGGFRLALEKINGKCLFSSEIDKDCAETYQANFGEVPQGDITKIDPQLIPNHDILCAGFPCQPFSISGKKKGFGDTRGTLIFTILKIIKAKNPKVIFLENVKHLKDHDNKKTLQTIIKTQNRERLIIVASRNKNFDFSKLVKIKPKTIKDILEKEAVFEILKPAEYTILPKDKWRKQPSGLIFCGYRNKLIRINGVRLNTEHLSRVHKQPNRIYFVGGTHPTIPSQESSGRFWIYDGEKVRKLTLNECFALQGFPNNYQKVSSVGTCYNQIGNAVAVPIYRKSFNVADISNISEEMINFLKVITDNIDRNKGVYTVLITLMVHKLLEPMQDIRLHKVEFENGFSGRTIDTKYITPTLKELGLLSMAESGEGMKEAFLKVIDAFQSDQTITENMLRIILNKAILFKKNNLVEIRKLDNAEEITITAIVELLKKHFTEKYDTWGGSKLPVLAFYAIYKSLILEVDRFKDCQLEPLGSHTASDRTSKSAGDIQVIKNSKVFEVVEIKLDKPIDINMVRIAYEKIVRFNSERYYILSDMGVLEKNQLEVNELVLKIKEKHGCQLIINGILPTLKYYLRLISNSKRFFNEYIELVEDDTELKTIHKTKLKSL</sequence>
<gene>
    <name evidence="7" type="ORF">FWILDA_LOCUS12438</name>
</gene>
<comment type="catalytic activity">
    <reaction evidence="6">
        <text>a 2'-deoxycytidine in DNA + S-adenosyl-L-methionine = a 5-methyl-2'-deoxycytidine in DNA + S-adenosyl-L-homocysteine + H(+)</text>
        <dbReference type="Rhea" id="RHEA:13681"/>
        <dbReference type="Rhea" id="RHEA-COMP:11369"/>
        <dbReference type="Rhea" id="RHEA-COMP:11370"/>
        <dbReference type="ChEBI" id="CHEBI:15378"/>
        <dbReference type="ChEBI" id="CHEBI:57856"/>
        <dbReference type="ChEBI" id="CHEBI:59789"/>
        <dbReference type="ChEBI" id="CHEBI:85452"/>
        <dbReference type="ChEBI" id="CHEBI:85454"/>
        <dbReference type="EC" id="2.1.1.37"/>
    </reaction>
</comment>
<evidence type="ECO:0000256" key="1">
    <source>
        <dbReference type="ARBA" id="ARBA00022603"/>
    </source>
</evidence>
<feature type="active site" evidence="4">
    <location>
        <position position="77"/>
    </location>
</feature>
<dbReference type="GO" id="GO:0003886">
    <property type="term" value="F:DNA (cytosine-5-)-methyltransferase activity"/>
    <property type="evidence" value="ECO:0007669"/>
    <property type="project" value="UniProtKB-EC"/>
</dbReference>
<evidence type="ECO:0000256" key="5">
    <source>
        <dbReference type="RuleBase" id="RU000416"/>
    </source>
</evidence>
<accession>A0A9W4WTN8</accession>
<evidence type="ECO:0000256" key="6">
    <source>
        <dbReference type="RuleBase" id="RU000417"/>
    </source>
</evidence>
<dbReference type="AlphaFoldDB" id="A0A9W4WTN8"/>
<dbReference type="InterPro" id="IPR050750">
    <property type="entry name" value="C5-MTase"/>
</dbReference>
<dbReference type="PROSITE" id="PS51679">
    <property type="entry name" value="SAM_MT_C5"/>
    <property type="match status" value="1"/>
</dbReference>
<proteinExistence type="inferred from homology"/>
<organism evidence="7 8">
    <name type="scientific">Funneliformis geosporum</name>
    <dbReference type="NCBI Taxonomy" id="1117311"/>
    <lineage>
        <taxon>Eukaryota</taxon>
        <taxon>Fungi</taxon>
        <taxon>Fungi incertae sedis</taxon>
        <taxon>Mucoromycota</taxon>
        <taxon>Glomeromycotina</taxon>
        <taxon>Glomeromycetes</taxon>
        <taxon>Glomerales</taxon>
        <taxon>Glomeraceae</taxon>
        <taxon>Funneliformis</taxon>
    </lineage>
</organism>
<dbReference type="PROSITE" id="PS00094">
    <property type="entry name" value="C5_MTASE_1"/>
    <property type="match status" value="1"/>
</dbReference>
<name>A0A9W4WTN8_9GLOM</name>
<evidence type="ECO:0000256" key="4">
    <source>
        <dbReference type="PROSITE-ProRule" id="PRU01016"/>
    </source>
</evidence>
<dbReference type="SUPFAM" id="SSF53335">
    <property type="entry name" value="S-adenosyl-L-methionine-dependent methyltransferases"/>
    <property type="match status" value="1"/>
</dbReference>
<evidence type="ECO:0000256" key="2">
    <source>
        <dbReference type="ARBA" id="ARBA00022679"/>
    </source>
</evidence>
<protein>
    <recommendedName>
        <fullName evidence="6">Cytosine-specific methyltransferase</fullName>
        <ecNumber evidence="6">2.1.1.37</ecNumber>
    </recommendedName>
</protein>
<keyword evidence="1 4" id="KW-0489">Methyltransferase</keyword>